<protein>
    <submittedName>
        <fullName evidence="1">Uncharacterized protein</fullName>
    </submittedName>
</protein>
<dbReference type="EMBL" id="BLLF01003979">
    <property type="protein sequence ID" value="GFH28655.1"/>
    <property type="molecule type" value="Genomic_DNA"/>
</dbReference>
<proteinExistence type="predicted"/>
<evidence type="ECO:0000313" key="2">
    <source>
        <dbReference type="Proteomes" id="UP000485058"/>
    </source>
</evidence>
<keyword evidence="2" id="KW-1185">Reference proteome</keyword>
<feature type="non-terminal residue" evidence="1">
    <location>
        <position position="48"/>
    </location>
</feature>
<dbReference type="AlphaFoldDB" id="A0A6A0A7U1"/>
<accession>A0A6A0A7U1</accession>
<gene>
    <name evidence="1" type="ORF">HaLaN_27185</name>
</gene>
<organism evidence="1 2">
    <name type="scientific">Haematococcus lacustris</name>
    <name type="common">Green alga</name>
    <name type="synonym">Haematococcus pluvialis</name>
    <dbReference type="NCBI Taxonomy" id="44745"/>
    <lineage>
        <taxon>Eukaryota</taxon>
        <taxon>Viridiplantae</taxon>
        <taxon>Chlorophyta</taxon>
        <taxon>core chlorophytes</taxon>
        <taxon>Chlorophyceae</taxon>
        <taxon>CS clade</taxon>
        <taxon>Chlamydomonadales</taxon>
        <taxon>Haematococcaceae</taxon>
        <taxon>Haematococcus</taxon>
    </lineage>
</organism>
<comment type="caution">
    <text evidence="1">The sequence shown here is derived from an EMBL/GenBank/DDBJ whole genome shotgun (WGS) entry which is preliminary data.</text>
</comment>
<name>A0A6A0A7U1_HAELA</name>
<sequence length="48" mass="5260">MDSAKLSFLGDKVRSVAERSRNRGGMLVQLIAGMQRVDRAKQALEAAK</sequence>
<reference evidence="1 2" key="1">
    <citation type="submission" date="2020-02" db="EMBL/GenBank/DDBJ databases">
        <title>Draft genome sequence of Haematococcus lacustris strain NIES-144.</title>
        <authorList>
            <person name="Morimoto D."/>
            <person name="Nakagawa S."/>
            <person name="Yoshida T."/>
            <person name="Sawayama S."/>
        </authorList>
    </citation>
    <scope>NUCLEOTIDE SEQUENCE [LARGE SCALE GENOMIC DNA]</scope>
    <source>
        <strain evidence="1 2">NIES-144</strain>
    </source>
</reference>
<dbReference type="Proteomes" id="UP000485058">
    <property type="component" value="Unassembled WGS sequence"/>
</dbReference>
<evidence type="ECO:0000313" key="1">
    <source>
        <dbReference type="EMBL" id="GFH28655.1"/>
    </source>
</evidence>
<feature type="non-terminal residue" evidence="1">
    <location>
        <position position="1"/>
    </location>
</feature>